<dbReference type="FunFam" id="3.40.1280.10:FF:000010">
    <property type="entry name" value="probable methyltransferase TARBP1"/>
    <property type="match status" value="1"/>
</dbReference>
<dbReference type="PANTHER" id="PTHR12029:SF11">
    <property type="entry name" value="METHYLTRANSFERASE TARBP1-RELATED"/>
    <property type="match status" value="1"/>
</dbReference>
<evidence type="ECO:0000256" key="9">
    <source>
        <dbReference type="ARBA" id="ARBA00093594"/>
    </source>
</evidence>
<evidence type="ECO:0000256" key="1">
    <source>
        <dbReference type="ARBA" id="ARBA00007228"/>
    </source>
</evidence>
<keyword evidence="6" id="KW-0007">Acetylation</keyword>
<sequence>MSSKILRLLEGFGDDAQVGAILRKAVAQAQTALASKDHAHAVDLIAFCSENLQSNPHLLQTEEVEDIVQRLCFPVAAARMMGGKEEETQGREILQRVCEFLAGTMSSSFRKHHPKPCEIVMKACTQSLLTYRDEVYTRDQGCNEFDEDEERKKGDLSISSSITVLSIYTKKLKQSPEKPDRSDEAEDLWWRELTEIVLDILETGEALVCVQLAQIMVPKDKDLPLGGRTRSEMLEMIWGRLVAMHERGVVRLEGVNENIYLILCALSDAYFPTSTEESTVKANDTGLDCSRGLNLLELELFWKLIQQGLIHTNPLTRKRCSYLMKRAVDVAATSGRSIGQGSHGLDEQPLFSWNPAEKEKLLRLWFEFFLIYETLEEVQIHVVTPAMPRLAQLTKATYRLDGAGIPIMHSSWLCILYQRCFVHESKTITRLGVTQCLNLDLDKSSFLHQSGPRFIFGPLLTALHEEYLYTKPPETPPGSQPPIGLALKKFMVFCVSQLNDDTRKTFLSDLLALICEQAWGPVTISFVAEALASIPAFPAWGRSSLFLLRDKLSSGFVTCPPGYRSTIQCFFLRAALHLLDWSSISLHQLSSLLGVCNAAEVLKRGSSLWEEVCQAFHDNMLNPTSSDPDIQPRSPWQTCIQEIKGYLHVDPTKEALERDDLPNREEAQRVVITMLMVADSQALDHPQDSHISDLLQPLHEVLGRAGSHVYLPTQKADKALQILYALLQESQTSSQDQRYSEFCTSLTILLCETLGEIFQYLIRQLLGNRDVQVHDVNSITLYRSFLDALLSHAGREHEGQGRSFQGQGLTLKIIEGRKQLLKGCEALMNSQLQNEHYVKEMHHCYTMTSILTWILSSEAFSPGAMLPSTSNMLTSLLRVEASASARLKEVAEAGDMRGLDGSNRGRLQSDVIRTKWEAILAVIQHWDRHRGKAGSGLTQEDDPVAWQPVLSACLSDTSLVSALHTRPLLKCTALLIDKVADENIPLCLEGLSACWCAVLDGWRANSTFWNLYEAFIAVAYQPTLLQLGEGTEVYEALQKYTSKILSQGETRLGMLNTLMCHLDKVLSEHFFLQPPENHRHDAMTVIRNLSGILQEAALFGPCVSKSVRLMEDISAYLVRHEELLTVRPILQNNSNATNPCHPRVLVISILMKIGASNFQGKEEFFEDFLSSLLDKDQEIIPKKRSYIINSVVHRLKLRIWQAAIIILNFLSPDAAPRILARVLRSMRAENQTSVRHLMEVFVVRMIHLHPHLLQQFWQYASEVANCQDVSFSPLLMIIAHLGTVQPKDQQESFYLQAIPTVLPWTFVPSMALRVQSQVALFKMWKDCKEAGLITLMDRFPGVAVCMDFTQNNSALHSLRERMEGSFFLSYFHPIQHFSVETIFYIMPKLTLVTEDELVHPELFLVSDTSPWKQNSNHPIVPLYSETDTLRTCQVKEKQKNKSVKDAEIREELWTEDGSGDIQKKITPWKESHIPGFESSEGQKSPRGHLVVVASLISRVPNLGGLCRTCEIFGASCLVLGNLALKDHQDFLSLSVSAERWLPLREVKPSDLKDYMIEMKKHGYTLVGVEQTANSQSLTDFKFPQRTMLLLGKEREGIPVELIQFLDVCVEIPQLGFIRSLNVHVSGALMIWEYTRQKLLGLKN</sequence>
<protein>
    <recommendedName>
        <fullName evidence="10">tRNA (guanosine(18)-2'-O)-methyltransferase TARBP1</fullName>
        <ecNumber evidence="9">2.1.1.34</ecNumber>
    </recommendedName>
    <alternativeName>
        <fullName evidence="11">TAR RNA-binding protein 1</fullName>
    </alternativeName>
</protein>
<dbReference type="PANTHER" id="PTHR12029">
    <property type="entry name" value="RNA METHYLTRANSFERASE"/>
    <property type="match status" value="1"/>
</dbReference>
<evidence type="ECO:0000256" key="5">
    <source>
        <dbReference type="ARBA" id="ARBA00022884"/>
    </source>
</evidence>
<evidence type="ECO:0000256" key="2">
    <source>
        <dbReference type="ARBA" id="ARBA00022603"/>
    </source>
</evidence>
<name>A0A7M7PNS6_STRPU</name>
<dbReference type="GeneID" id="577114"/>
<dbReference type="InParanoid" id="A0A7M7PNS6"/>
<dbReference type="Gene3D" id="3.40.1280.10">
    <property type="match status" value="1"/>
</dbReference>
<keyword evidence="3" id="KW-0808">Transferase</keyword>
<evidence type="ECO:0000259" key="13">
    <source>
        <dbReference type="Pfam" id="PF25050"/>
    </source>
</evidence>
<evidence type="ECO:0000256" key="8">
    <source>
        <dbReference type="ARBA" id="ARBA00093361"/>
    </source>
</evidence>
<comment type="similarity">
    <text evidence="1">Belongs to the class IV-like SAM-binding methyltransferase superfamily. RNA methyltransferase TrmH family.</text>
</comment>
<evidence type="ECO:0000313" key="15">
    <source>
        <dbReference type="Proteomes" id="UP000007110"/>
    </source>
</evidence>
<reference evidence="15" key="1">
    <citation type="submission" date="2015-02" db="EMBL/GenBank/DDBJ databases">
        <title>Genome sequencing for Strongylocentrotus purpuratus.</title>
        <authorList>
            <person name="Murali S."/>
            <person name="Liu Y."/>
            <person name="Vee V."/>
            <person name="English A."/>
            <person name="Wang M."/>
            <person name="Skinner E."/>
            <person name="Han Y."/>
            <person name="Muzny D.M."/>
            <person name="Worley K.C."/>
            <person name="Gibbs R.A."/>
        </authorList>
    </citation>
    <scope>NUCLEOTIDE SEQUENCE</scope>
</reference>
<evidence type="ECO:0000256" key="3">
    <source>
        <dbReference type="ARBA" id="ARBA00022679"/>
    </source>
</evidence>
<dbReference type="Proteomes" id="UP000007110">
    <property type="component" value="Unassembled WGS sequence"/>
</dbReference>
<dbReference type="EnsemblMetazoa" id="XM_030998740">
    <property type="protein sequence ID" value="XP_030854600"/>
    <property type="gene ID" value="LOC577114"/>
</dbReference>
<dbReference type="OMA" id="ANIPRCK"/>
<keyword evidence="15" id="KW-1185">Reference proteome</keyword>
<dbReference type="EC" id="2.1.1.34" evidence="9"/>
<evidence type="ECO:0000256" key="6">
    <source>
        <dbReference type="ARBA" id="ARBA00022990"/>
    </source>
</evidence>
<keyword evidence="5" id="KW-0694">RNA-binding</keyword>
<dbReference type="InterPro" id="IPR001537">
    <property type="entry name" value="SpoU_MeTrfase"/>
</dbReference>
<dbReference type="GO" id="GO:0003723">
    <property type="term" value="F:RNA binding"/>
    <property type="evidence" value="ECO:0007669"/>
    <property type="project" value="UniProtKB-KW"/>
</dbReference>
<dbReference type="Pfam" id="PF00588">
    <property type="entry name" value="SpoU_methylase"/>
    <property type="match status" value="1"/>
</dbReference>
<dbReference type="CDD" id="cd18091">
    <property type="entry name" value="SpoU-like_TRM3-like"/>
    <property type="match status" value="1"/>
</dbReference>
<evidence type="ECO:0000256" key="11">
    <source>
        <dbReference type="ARBA" id="ARBA00093656"/>
    </source>
</evidence>
<evidence type="ECO:0000313" key="14">
    <source>
        <dbReference type="EnsemblMetazoa" id="XP_030854599"/>
    </source>
</evidence>
<proteinExistence type="inferred from homology"/>
<organism evidence="14 15">
    <name type="scientific">Strongylocentrotus purpuratus</name>
    <name type="common">Purple sea urchin</name>
    <dbReference type="NCBI Taxonomy" id="7668"/>
    <lineage>
        <taxon>Eukaryota</taxon>
        <taxon>Metazoa</taxon>
        <taxon>Echinodermata</taxon>
        <taxon>Eleutherozoa</taxon>
        <taxon>Echinozoa</taxon>
        <taxon>Echinoidea</taxon>
        <taxon>Euechinoidea</taxon>
        <taxon>Echinacea</taxon>
        <taxon>Camarodonta</taxon>
        <taxon>Echinidea</taxon>
        <taxon>Strongylocentrotidae</taxon>
        <taxon>Strongylocentrotus</taxon>
    </lineage>
</organism>
<keyword evidence="4" id="KW-0949">S-adenosyl-L-methionine</keyword>
<dbReference type="GO" id="GO:0016423">
    <property type="term" value="F:tRNA (guanine) methyltransferase activity"/>
    <property type="evidence" value="ECO:0000318"/>
    <property type="project" value="GO_Central"/>
</dbReference>
<comment type="catalytic activity">
    <reaction evidence="7">
        <text>guanosine(18) in tRNA + S-adenosyl-L-methionine = 2'-O-methylguanosine(18) in tRNA + S-adenosyl-L-homocysteine + H(+)</text>
        <dbReference type="Rhea" id="RHEA:20077"/>
        <dbReference type="Rhea" id="RHEA-COMP:10190"/>
        <dbReference type="Rhea" id="RHEA-COMP:10192"/>
        <dbReference type="ChEBI" id="CHEBI:15378"/>
        <dbReference type="ChEBI" id="CHEBI:57856"/>
        <dbReference type="ChEBI" id="CHEBI:59789"/>
        <dbReference type="ChEBI" id="CHEBI:74269"/>
        <dbReference type="ChEBI" id="CHEBI:74445"/>
        <dbReference type="EC" id="2.1.1.34"/>
    </reaction>
    <physiologicalReaction direction="left-to-right" evidence="7">
        <dbReference type="Rhea" id="RHEA:20078"/>
    </physiologicalReaction>
</comment>
<dbReference type="InterPro" id="IPR056921">
    <property type="entry name" value="TARBP1_dom"/>
</dbReference>
<dbReference type="GO" id="GO:0030488">
    <property type="term" value="P:tRNA methylation"/>
    <property type="evidence" value="ECO:0000318"/>
    <property type="project" value="GO_Central"/>
</dbReference>
<evidence type="ECO:0000256" key="10">
    <source>
        <dbReference type="ARBA" id="ARBA00093636"/>
    </source>
</evidence>
<keyword evidence="2" id="KW-0489">Methyltransferase</keyword>
<feature type="domain" description="TARBP1" evidence="13">
    <location>
        <begin position="317"/>
        <end position="396"/>
    </location>
</feature>
<dbReference type="GO" id="GO:0141100">
    <property type="term" value="F:tRNA (guanine(18)-2'-O)-methyltransferase activity"/>
    <property type="evidence" value="ECO:0007669"/>
    <property type="project" value="UniProtKB-EC"/>
</dbReference>
<dbReference type="KEGG" id="spu:577114"/>
<dbReference type="Pfam" id="PF25050">
    <property type="entry name" value="TARBP1"/>
    <property type="match status" value="1"/>
</dbReference>
<evidence type="ECO:0000256" key="4">
    <source>
        <dbReference type="ARBA" id="ARBA00022691"/>
    </source>
</evidence>
<dbReference type="SUPFAM" id="SSF75217">
    <property type="entry name" value="alpha/beta knot"/>
    <property type="match status" value="1"/>
</dbReference>
<dbReference type="CTD" id="6894"/>
<evidence type="ECO:0000259" key="12">
    <source>
        <dbReference type="Pfam" id="PF00588"/>
    </source>
</evidence>
<dbReference type="RefSeq" id="XP_030854600.1">
    <property type="nucleotide sequence ID" value="XM_030998740.1"/>
</dbReference>
<dbReference type="InterPro" id="IPR029026">
    <property type="entry name" value="tRNA_m1G_MTases_N"/>
</dbReference>
<dbReference type="RefSeq" id="XP_030854599.1">
    <property type="nucleotide sequence ID" value="XM_030998739.1"/>
</dbReference>
<reference evidence="14" key="2">
    <citation type="submission" date="2021-01" db="UniProtKB">
        <authorList>
            <consortium name="EnsemblMetazoa"/>
        </authorList>
    </citation>
    <scope>IDENTIFICATION</scope>
</reference>
<dbReference type="InterPro" id="IPR045330">
    <property type="entry name" value="TRM3/TARBP1"/>
</dbReference>
<dbReference type="EnsemblMetazoa" id="XM_030998739">
    <property type="protein sequence ID" value="XP_030854599"/>
    <property type="gene ID" value="LOC577114"/>
</dbReference>
<feature type="domain" description="tRNA/rRNA methyltransferase SpoU type" evidence="12">
    <location>
        <begin position="1489"/>
        <end position="1630"/>
    </location>
</feature>
<comment type="function">
    <text evidence="8">S-adenosyl-L-methionine-dependent 2'-O-ribose methyltransferase that catalyzes the formation of 2'-O-methylguanosine at position 18 (Gm18) in a subset of tRNA. Selectively mediates Gm18 methylation of tRNAGln-TTG/CTG and tRNASer-TGA/GCT. Gm18 modification can enhance the stability of modified tRNAs.</text>
</comment>
<dbReference type="OrthoDB" id="241340at2759"/>
<dbReference type="InterPro" id="IPR044748">
    <property type="entry name" value="Trm3/TARBP1_C"/>
</dbReference>
<dbReference type="InterPro" id="IPR029028">
    <property type="entry name" value="Alpha/beta_knot_MTases"/>
</dbReference>
<accession>A0A7M7PNS6</accession>
<evidence type="ECO:0000256" key="7">
    <source>
        <dbReference type="ARBA" id="ARBA00093266"/>
    </source>
</evidence>